<evidence type="ECO:0000313" key="4">
    <source>
        <dbReference type="Proteomes" id="UP000598996"/>
    </source>
</evidence>
<evidence type="ECO:0000313" key="3">
    <source>
        <dbReference type="EMBL" id="MBL7254860.1"/>
    </source>
</evidence>
<accession>A0ABS1VJG7</accession>
<sequence length="195" mass="20176">MPQAAEDEPGSLASMIATLRLILGWACVALGVLNLAMGLVSATYVTFHVVLLITGLLLLGAGRVGRLPSGVAALAGAGVALAGLVGTAIPALAVECCSSGYVTRHGFPFTMLARDPGGWRFDPARTVADLLFWLCVAVIVALVVAQVRPAPAKPRKPRVTASPWASAHSEPRATGRHARDDRPRAADDENVGGLP</sequence>
<dbReference type="RefSeq" id="WP_202991365.1">
    <property type="nucleotide sequence ID" value="NZ_JAENHO010000003.1"/>
</dbReference>
<feature type="transmembrane region" description="Helical" evidence="2">
    <location>
        <begin position="39"/>
        <end position="59"/>
    </location>
</feature>
<keyword evidence="2" id="KW-0472">Membrane</keyword>
<keyword evidence="2" id="KW-1133">Transmembrane helix</keyword>
<feature type="transmembrane region" description="Helical" evidence="2">
    <location>
        <begin position="130"/>
        <end position="148"/>
    </location>
</feature>
<keyword evidence="4" id="KW-1185">Reference proteome</keyword>
<feature type="transmembrane region" description="Helical" evidence="2">
    <location>
        <begin position="12"/>
        <end position="33"/>
    </location>
</feature>
<organism evidence="3 4">
    <name type="scientific">Paractinoplanes lichenicola</name>
    <dbReference type="NCBI Taxonomy" id="2802976"/>
    <lineage>
        <taxon>Bacteria</taxon>
        <taxon>Bacillati</taxon>
        <taxon>Actinomycetota</taxon>
        <taxon>Actinomycetes</taxon>
        <taxon>Micromonosporales</taxon>
        <taxon>Micromonosporaceae</taxon>
        <taxon>Paractinoplanes</taxon>
    </lineage>
</organism>
<protein>
    <submittedName>
        <fullName evidence="3">Uncharacterized protein</fullName>
    </submittedName>
</protein>
<evidence type="ECO:0000256" key="2">
    <source>
        <dbReference type="SAM" id="Phobius"/>
    </source>
</evidence>
<dbReference type="Proteomes" id="UP000598996">
    <property type="component" value="Unassembled WGS sequence"/>
</dbReference>
<gene>
    <name evidence="3" type="ORF">JKJ07_11105</name>
</gene>
<keyword evidence="2" id="KW-0812">Transmembrane</keyword>
<reference evidence="3 4" key="1">
    <citation type="submission" date="2021-01" db="EMBL/GenBank/DDBJ databases">
        <title>Actinoplanes sp. nov. LDG1-01 isolated from lichen.</title>
        <authorList>
            <person name="Saeng-In P."/>
            <person name="Phongsopitanun W."/>
            <person name="Kanchanasin P."/>
            <person name="Yuki M."/>
            <person name="Kudo T."/>
            <person name="Ohkuma M."/>
            <person name="Tanasupawat S."/>
        </authorList>
    </citation>
    <scope>NUCLEOTIDE SEQUENCE [LARGE SCALE GENOMIC DNA]</scope>
    <source>
        <strain evidence="3 4">LDG1-01</strain>
    </source>
</reference>
<feature type="transmembrane region" description="Helical" evidence="2">
    <location>
        <begin position="71"/>
        <end position="93"/>
    </location>
</feature>
<dbReference type="EMBL" id="JAENHO010000003">
    <property type="protein sequence ID" value="MBL7254860.1"/>
    <property type="molecule type" value="Genomic_DNA"/>
</dbReference>
<comment type="caution">
    <text evidence="3">The sequence shown here is derived from an EMBL/GenBank/DDBJ whole genome shotgun (WGS) entry which is preliminary data.</text>
</comment>
<feature type="region of interest" description="Disordered" evidence="1">
    <location>
        <begin position="152"/>
        <end position="195"/>
    </location>
</feature>
<feature type="compositionally biased region" description="Basic and acidic residues" evidence="1">
    <location>
        <begin position="169"/>
        <end position="187"/>
    </location>
</feature>
<proteinExistence type="predicted"/>
<name>A0ABS1VJG7_9ACTN</name>
<evidence type="ECO:0000256" key="1">
    <source>
        <dbReference type="SAM" id="MobiDB-lite"/>
    </source>
</evidence>